<evidence type="ECO:0000313" key="1">
    <source>
        <dbReference type="EMBL" id="KAG5574964.1"/>
    </source>
</evidence>
<dbReference type="PANTHER" id="PTHR46238">
    <property type="entry name" value="REVERSE TRANSCRIPTASE DOMAIN-CONTAINING PROTEIN"/>
    <property type="match status" value="1"/>
</dbReference>
<dbReference type="AlphaFoldDB" id="A0A9J5WIC6"/>
<sequence length="124" mass="14400">MIGREEVSSVGSIIQGNGEIDDDVTHCIGAWYHKKLRGKFFRAVVKPAMLYEAECWPVKNFVYKMKIVYSGQGSSEVDKMREMRLRWFGHVHKRCMEALVQSCEMLAMDGFKRGRGRSKKYWGE</sequence>
<reference evidence="1 2" key="1">
    <citation type="submission" date="2020-09" db="EMBL/GenBank/DDBJ databases">
        <title>De no assembly of potato wild relative species, Solanum commersonii.</title>
        <authorList>
            <person name="Cho K."/>
        </authorList>
    </citation>
    <scope>NUCLEOTIDE SEQUENCE [LARGE SCALE GENOMIC DNA]</scope>
    <source>
        <strain evidence="1">LZ3.2</strain>
        <tissue evidence="1">Leaf</tissue>
    </source>
</reference>
<protein>
    <submittedName>
        <fullName evidence="1">Uncharacterized protein</fullName>
    </submittedName>
</protein>
<name>A0A9J5WIC6_SOLCO</name>
<accession>A0A9J5WIC6</accession>
<keyword evidence="2" id="KW-1185">Reference proteome</keyword>
<evidence type="ECO:0000313" key="2">
    <source>
        <dbReference type="Proteomes" id="UP000824120"/>
    </source>
</evidence>
<gene>
    <name evidence="1" type="ORF">H5410_055098</name>
</gene>
<dbReference type="Proteomes" id="UP000824120">
    <property type="component" value="Chromosome 11"/>
</dbReference>
<dbReference type="EMBL" id="JACXVP010000011">
    <property type="protein sequence ID" value="KAG5574964.1"/>
    <property type="molecule type" value="Genomic_DNA"/>
</dbReference>
<dbReference type="PANTHER" id="PTHR46238:SF8">
    <property type="entry name" value="ENDONUCLEASE_EXONUCLEASE_PHOSPHATASE DOMAIN-CONTAINING PROTEIN"/>
    <property type="match status" value="1"/>
</dbReference>
<feature type="non-terminal residue" evidence="1">
    <location>
        <position position="124"/>
    </location>
</feature>
<proteinExistence type="predicted"/>
<dbReference type="OrthoDB" id="1283502at2759"/>
<organism evidence="1 2">
    <name type="scientific">Solanum commersonii</name>
    <name type="common">Commerson's wild potato</name>
    <name type="synonym">Commerson's nightshade</name>
    <dbReference type="NCBI Taxonomy" id="4109"/>
    <lineage>
        <taxon>Eukaryota</taxon>
        <taxon>Viridiplantae</taxon>
        <taxon>Streptophyta</taxon>
        <taxon>Embryophyta</taxon>
        <taxon>Tracheophyta</taxon>
        <taxon>Spermatophyta</taxon>
        <taxon>Magnoliopsida</taxon>
        <taxon>eudicotyledons</taxon>
        <taxon>Gunneridae</taxon>
        <taxon>Pentapetalae</taxon>
        <taxon>asterids</taxon>
        <taxon>lamiids</taxon>
        <taxon>Solanales</taxon>
        <taxon>Solanaceae</taxon>
        <taxon>Solanoideae</taxon>
        <taxon>Solaneae</taxon>
        <taxon>Solanum</taxon>
    </lineage>
</organism>
<comment type="caution">
    <text evidence="1">The sequence shown here is derived from an EMBL/GenBank/DDBJ whole genome shotgun (WGS) entry which is preliminary data.</text>
</comment>